<evidence type="ECO:0000256" key="13">
    <source>
        <dbReference type="ARBA" id="ARBA00023015"/>
    </source>
</evidence>
<dbReference type="InterPro" id="IPR036867">
    <property type="entry name" value="R3H_dom_sf"/>
</dbReference>
<comment type="pathway">
    <text evidence="19">Amino-acid biosynthesis; L-lysine biosynthesis via AAA pathway; L-alpha-aminoadipate from 2-oxoglutarate: step 4/5.</text>
</comment>
<dbReference type="Proteomes" id="UP000761534">
    <property type="component" value="Unassembled WGS sequence"/>
</dbReference>
<dbReference type="GO" id="GO:0000122">
    <property type="term" value="P:negative regulation of transcription by RNA polymerase II"/>
    <property type="evidence" value="ECO:0007669"/>
    <property type="project" value="TreeGrafter"/>
</dbReference>
<gene>
    <name evidence="23" type="ORF">TRICI_004348</name>
</gene>
<keyword evidence="10" id="KW-0862">Zinc</keyword>
<dbReference type="SMART" id="SM01329">
    <property type="entry name" value="Iso_dh"/>
    <property type="match status" value="1"/>
</dbReference>
<dbReference type="InterPro" id="IPR000967">
    <property type="entry name" value="Znf_NFX1"/>
</dbReference>
<dbReference type="GO" id="GO:0008270">
    <property type="term" value="F:zinc ion binding"/>
    <property type="evidence" value="ECO:0007669"/>
    <property type="project" value="UniProtKB-KW"/>
</dbReference>
<dbReference type="SUPFAM" id="SSF53659">
    <property type="entry name" value="Isocitrate/Isopropylmalate dehydrogenase-like"/>
    <property type="match status" value="1"/>
</dbReference>
<dbReference type="AlphaFoldDB" id="A0A642V1A4"/>
<dbReference type="InterPro" id="IPR001374">
    <property type="entry name" value="R3H_dom"/>
</dbReference>
<dbReference type="GO" id="GO:0000287">
    <property type="term" value="F:magnesium ion binding"/>
    <property type="evidence" value="ECO:0007669"/>
    <property type="project" value="InterPro"/>
</dbReference>
<evidence type="ECO:0000256" key="10">
    <source>
        <dbReference type="ARBA" id="ARBA00022833"/>
    </source>
</evidence>
<keyword evidence="11" id="KW-0460">Magnesium</keyword>
<proteinExistence type="inferred from homology"/>
<evidence type="ECO:0000256" key="15">
    <source>
        <dbReference type="ARBA" id="ARBA00023154"/>
    </source>
</evidence>
<feature type="region of interest" description="Disordered" evidence="21">
    <location>
        <begin position="1"/>
        <end position="27"/>
    </location>
</feature>
<keyword evidence="13" id="KW-0805">Transcription regulation</keyword>
<evidence type="ECO:0000256" key="1">
    <source>
        <dbReference type="ARBA" id="ARBA00001946"/>
    </source>
</evidence>
<evidence type="ECO:0000256" key="14">
    <source>
        <dbReference type="ARBA" id="ARBA00023027"/>
    </source>
</evidence>
<evidence type="ECO:0000256" key="12">
    <source>
        <dbReference type="ARBA" id="ARBA00023002"/>
    </source>
</evidence>
<dbReference type="GO" id="GO:0009085">
    <property type="term" value="P:lysine biosynthetic process"/>
    <property type="evidence" value="ECO:0007669"/>
    <property type="project" value="UniProtKB-KW"/>
</dbReference>
<dbReference type="SMART" id="SM00438">
    <property type="entry name" value="ZnF_NFX"/>
    <property type="match status" value="8"/>
</dbReference>
<evidence type="ECO:0000256" key="11">
    <source>
        <dbReference type="ARBA" id="ARBA00022842"/>
    </source>
</evidence>
<keyword evidence="5" id="KW-0597">Phosphoprotein</keyword>
<evidence type="ECO:0000256" key="6">
    <source>
        <dbReference type="ARBA" id="ARBA00022605"/>
    </source>
</evidence>
<dbReference type="PANTHER" id="PTHR12360">
    <property type="entry name" value="NUCLEAR TRANSCRIPTION FACTOR, X-BOX BINDING 1 NFX1"/>
    <property type="match status" value="1"/>
</dbReference>
<dbReference type="GO" id="GO:0051287">
    <property type="term" value="F:NAD binding"/>
    <property type="evidence" value="ECO:0007669"/>
    <property type="project" value="InterPro"/>
</dbReference>
<dbReference type="PROSITE" id="PS51061">
    <property type="entry name" value="R3H"/>
    <property type="match status" value="1"/>
</dbReference>
<evidence type="ECO:0000256" key="3">
    <source>
        <dbReference type="ARBA" id="ARBA00007269"/>
    </source>
</evidence>
<feature type="domain" description="R3H" evidence="22">
    <location>
        <begin position="688"/>
        <end position="752"/>
    </location>
</feature>
<comment type="similarity">
    <text evidence="3">Belongs to the NFX1 family.</text>
</comment>
<name>A0A642V1A4_9ASCO</name>
<dbReference type="Pfam" id="PF01424">
    <property type="entry name" value="R3H"/>
    <property type="match status" value="1"/>
</dbReference>
<keyword evidence="15" id="KW-0457">Lysine biosynthesis</keyword>
<keyword evidence="17" id="KW-0539">Nucleus</keyword>
<keyword evidence="16" id="KW-0804">Transcription</keyword>
<organism evidence="23 24">
    <name type="scientific">Trichomonascus ciferrii</name>
    <dbReference type="NCBI Taxonomy" id="44093"/>
    <lineage>
        <taxon>Eukaryota</taxon>
        <taxon>Fungi</taxon>
        <taxon>Dikarya</taxon>
        <taxon>Ascomycota</taxon>
        <taxon>Saccharomycotina</taxon>
        <taxon>Dipodascomycetes</taxon>
        <taxon>Dipodascales</taxon>
        <taxon>Trichomonascaceae</taxon>
        <taxon>Trichomonascus</taxon>
        <taxon>Trichomonascus ciferrii complex</taxon>
    </lineage>
</organism>
<evidence type="ECO:0000259" key="22">
    <source>
        <dbReference type="PROSITE" id="PS51061"/>
    </source>
</evidence>
<dbReference type="GO" id="GO:0000977">
    <property type="term" value="F:RNA polymerase II transcription regulatory region sequence-specific DNA binding"/>
    <property type="evidence" value="ECO:0007669"/>
    <property type="project" value="TreeGrafter"/>
</dbReference>
<comment type="cofactor">
    <cofactor evidence="1">
        <name>Mg(2+)</name>
        <dbReference type="ChEBI" id="CHEBI:18420"/>
    </cofactor>
</comment>
<evidence type="ECO:0000256" key="18">
    <source>
        <dbReference type="ARBA" id="ARBA00052540"/>
    </source>
</evidence>
<dbReference type="GO" id="GO:0000981">
    <property type="term" value="F:DNA-binding transcription factor activity, RNA polymerase II-specific"/>
    <property type="evidence" value="ECO:0007669"/>
    <property type="project" value="TreeGrafter"/>
</dbReference>
<keyword evidence="14" id="KW-0520">NAD</keyword>
<evidence type="ECO:0000256" key="2">
    <source>
        <dbReference type="ARBA" id="ARBA00004123"/>
    </source>
</evidence>
<evidence type="ECO:0000256" key="19">
    <source>
        <dbReference type="ARBA" id="ARBA00060720"/>
    </source>
</evidence>
<dbReference type="PANTHER" id="PTHR12360:SF12">
    <property type="entry name" value="TRANSCRIPTIONAL REPRESSOR NF-X1"/>
    <property type="match status" value="1"/>
</dbReference>
<comment type="caution">
    <text evidence="23">The sequence shown here is derived from an EMBL/GenBank/DDBJ whole genome shotgun (WGS) entry which is preliminary data.</text>
</comment>
<evidence type="ECO:0000256" key="16">
    <source>
        <dbReference type="ARBA" id="ARBA00023163"/>
    </source>
</evidence>
<dbReference type="SMART" id="SM00393">
    <property type="entry name" value="R3H"/>
    <property type="match status" value="1"/>
</dbReference>
<keyword evidence="24" id="KW-1185">Reference proteome</keyword>
<evidence type="ECO:0000256" key="17">
    <source>
        <dbReference type="ARBA" id="ARBA00023242"/>
    </source>
</evidence>
<sequence length="1109" mass="122923">RLENMTEEEAVPRLEEDEDDVSSVSSGSSYDLTNMELTDILKMEIEAGEYTCLICTGEIGVQSKVWSCSTCWRVYDVECVSDWSLRALKDTKNMVDGKRSWKCPSCATAYFDPVVDYRCWCGKVQDPVYNGLMPHSCGQTCGVKLDSCGVHGCSSMCHPGPHTECTAIGPAMLCKCGKHKRQWPCVMTPYDSGWACQQLCNEVLPCGEHRCRQPCHDGLCGKCPELVESTCYCGKSRNVKIPCNQRSAGSLSEVRDGDSWLGFFSCGEKCGEFYDCGVHKCELKCHSRQKDDHQCPRRPQPEEKCPCGKTTVLEVLGRERESCVEPVPTCTKPCDKKLKCGHGCMSYCHASECPPCRFVQTVKCACGSQMFDVPCGFQSAGKKPRCRKRCTAMMDCRRHRCTEICCEHEQRALERERLRKKKLRSNNNTGTEDRVTEPVHQCQMVCNKTLNCGKHQCVMTCHAGACRPCLESSSEDYHCPCGMTTLQAPIRCGSMLPKCRYPCTRTPPCGHPAVEHECHADDIECPKCPYPMEKPCACGKQIIKGVQCHRTYVSCGKQCNKELPCGHVCTKICHDPAKESCVTKCQAACKKQLECGHYDKKPCHHGRECVNLCDEQVTITCPCGHRQQKQQCPRTAEWGSLECDDSCAVAERNKKLAEALGIDTNTYQDSRPPHEYNEDLLDVYLADPNFGDMIESQLIAFVQNPEGKRVLKFPPMKSFRRMLIHMLAQEFDLVSQAQDAEPNRNVVVMYPEKGIIGLIPGDGIGREVIPAGQQVLESLPKEDGLRFEFVKLDAGFELFKKTGVALPDKTVDVLKNECDGALFGAVSSPTTKVAGYSSPIVALRKKLGLYANVRPVKSIKGRDAKDTDMVIVRENTEDLYIKEEKTYDAADGTKVAEAIKRITETASRRIGKIAFDIAYKRQQARQLDPSVSIHKTPLVTITHKSNVLSASDGLFREVVKQAYKDYESQYPGLAINEQIVDSMVYRMFREPEIFDVVVAPNLYGDILSDGAAALVGSLGVVPSANVGDNFVIGEPCHGSAPDIEGRNISNPIATIRSTALMLEFLGFTQPALRINAAVDANLSEGKVCTPDLGGSSSTTDVIQDVIRRF</sequence>
<dbReference type="SUPFAM" id="SSF82708">
    <property type="entry name" value="R3H domain"/>
    <property type="match status" value="1"/>
</dbReference>
<keyword evidence="12" id="KW-0560">Oxidoreductase</keyword>
<comment type="subcellular location">
    <subcellularLocation>
        <location evidence="2">Nucleus</location>
    </subcellularLocation>
</comment>
<dbReference type="GO" id="GO:0047046">
    <property type="term" value="F:homoisocitrate dehydrogenase activity"/>
    <property type="evidence" value="ECO:0007669"/>
    <property type="project" value="UniProtKB-EC"/>
</dbReference>
<evidence type="ECO:0000256" key="9">
    <source>
        <dbReference type="ARBA" id="ARBA00022771"/>
    </source>
</evidence>
<comment type="catalytic activity">
    <reaction evidence="18">
        <text>(2R,3S)-homoisocitrate + NAD(+) = 2-oxoadipate + CO2 + NADH</text>
        <dbReference type="Rhea" id="RHEA:11900"/>
        <dbReference type="ChEBI" id="CHEBI:15404"/>
        <dbReference type="ChEBI" id="CHEBI:16526"/>
        <dbReference type="ChEBI" id="CHEBI:57499"/>
        <dbReference type="ChEBI" id="CHEBI:57540"/>
        <dbReference type="ChEBI" id="CHEBI:57945"/>
        <dbReference type="EC" id="1.1.1.87"/>
    </reaction>
</comment>
<dbReference type="EC" id="1.1.1.87" evidence="20"/>
<keyword evidence="8" id="KW-0677">Repeat</keyword>
<evidence type="ECO:0000313" key="23">
    <source>
        <dbReference type="EMBL" id="KAA8909815.1"/>
    </source>
</evidence>
<dbReference type="Gene3D" id="3.40.718.10">
    <property type="entry name" value="Isopropylmalate Dehydrogenase"/>
    <property type="match status" value="1"/>
</dbReference>
<dbReference type="InterPro" id="IPR024084">
    <property type="entry name" value="IsoPropMal-DH-like_dom"/>
</dbReference>
<keyword evidence="6" id="KW-0028">Amino-acid biosynthesis</keyword>
<dbReference type="FunFam" id="3.40.718.10:FF:000012">
    <property type="entry name" value="Homoisocitrate dehydrogenase, mitochondrial"/>
    <property type="match status" value="1"/>
</dbReference>
<dbReference type="InterPro" id="IPR034078">
    <property type="entry name" value="NFX1_fam"/>
</dbReference>
<dbReference type="EMBL" id="SWFS01000333">
    <property type="protein sequence ID" value="KAA8909815.1"/>
    <property type="molecule type" value="Genomic_DNA"/>
</dbReference>
<dbReference type="Gene3D" id="3.30.1370.50">
    <property type="entry name" value="R3H-like domain"/>
    <property type="match status" value="1"/>
</dbReference>
<keyword evidence="7" id="KW-0479">Metal-binding</keyword>
<comment type="similarity">
    <text evidence="4">Belongs to the isocitrate and isopropylmalate dehydrogenases family.</text>
</comment>
<feature type="compositionally biased region" description="Basic and acidic residues" evidence="21">
    <location>
        <begin position="1"/>
        <end position="14"/>
    </location>
</feature>
<evidence type="ECO:0000256" key="5">
    <source>
        <dbReference type="ARBA" id="ARBA00022553"/>
    </source>
</evidence>
<evidence type="ECO:0000256" key="8">
    <source>
        <dbReference type="ARBA" id="ARBA00022737"/>
    </source>
</evidence>
<dbReference type="CDD" id="cd06008">
    <property type="entry name" value="NF-X1-zinc-finger"/>
    <property type="match status" value="5"/>
</dbReference>
<accession>A0A642V1A4</accession>
<protein>
    <recommendedName>
        <fullName evidence="20">homoisocitrate dehydrogenase</fullName>
        <ecNumber evidence="20">1.1.1.87</ecNumber>
    </recommendedName>
</protein>
<evidence type="ECO:0000256" key="21">
    <source>
        <dbReference type="SAM" id="MobiDB-lite"/>
    </source>
</evidence>
<dbReference type="OrthoDB" id="10261637at2759"/>
<evidence type="ECO:0000256" key="20">
    <source>
        <dbReference type="ARBA" id="ARBA00066666"/>
    </source>
</evidence>
<feature type="non-terminal residue" evidence="23">
    <location>
        <position position="1"/>
    </location>
</feature>
<reference evidence="23" key="1">
    <citation type="journal article" date="2019" name="G3 (Bethesda)">
        <title>Genome Assemblies of Two Rare Opportunistic Yeast Pathogens: Diutina rugosa (syn. Candida rugosa) and Trichomonascus ciferrii (syn. Candida ciferrii).</title>
        <authorList>
            <person name="Mixao V."/>
            <person name="Saus E."/>
            <person name="Hansen A.P."/>
            <person name="Lass-Florl C."/>
            <person name="Gabaldon T."/>
        </authorList>
    </citation>
    <scope>NUCLEOTIDE SEQUENCE</scope>
    <source>
        <strain evidence="23">CBS 4856</strain>
    </source>
</reference>
<dbReference type="PROSITE" id="PS00470">
    <property type="entry name" value="IDH_IMDH"/>
    <property type="match status" value="1"/>
</dbReference>
<keyword evidence="9" id="KW-0863">Zinc-finger</keyword>
<evidence type="ECO:0000256" key="4">
    <source>
        <dbReference type="ARBA" id="ARBA00007769"/>
    </source>
</evidence>
<dbReference type="Pfam" id="PF00180">
    <property type="entry name" value="Iso_dh"/>
    <property type="match status" value="1"/>
</dbReference>
<evidence type="ECO:0000313" key="24">
    <source>
        <dbReference type="Proteomes" id="UP000761534"/>
    </source>
</evidence>
<dbReference type="VEuPathDB" id="FungiDB:TRICI_004348"/>
<evidence type="ECO:0000256" key="7">
    <source>
        <dbReference type="ARBA" id="ARBA00022723"/>
    </source>
</evidence>
<dbReference type="GO" id="GO:0005634">
    <property type="term" value="C:nucleus"/>
    <property type="evidence" value="ECO:0007669"/>
    <property type="project" value="UniProtKB-SubCell"/>
</dbReference>
<dbReference type="InterPro" id="IPR019818">
    <property type="entry name" value="IsoCit/isopropylmalate_DH_CS"/>
</dbReference>